<dbReference type="InterPro" id="IPR013083">
    <property type="entry name" value="Znf_RING/FYVE/PHD"/>
</dbReference>
<dbReference type="PANTHER" id="PTHR12622">
    <property type="entry name" value="DELTEX-RELATED"/>
    <property type="match status" value="1"/>
</dbReference>
<dbReference type="GO" id="GO:0008270">
    <property type="term" value="F:zinc ion binding"/>
    <property type="evidence" value="ECO:0007669"/>
    <property type="project" value="UniProtKB-KW"/>
</dbReference>
<dbReference type="Gene3D" id="3.30.40.10">
    <property type="entry name" value="Zinc/RING finger domain, C3HC4 (zinc finger)"/>
    <property type="match status" value="2"/>
</dbReference>
<dbReference type="GO" id="GO:0007219">
    <property type="term" value="P:Notch signaling pathway"/>
    <property type="evidence" value="ECO:0007669"/>
    <property type="project" value="InterPro"/>
</dbReference>
<dbReference type="SMART" id="SM00184">
    <property type="entry name" value="RING"/>
    <property type="match status" value="2"/>
</dbReference>
<dbReference type="GO" id="GO:0061630">
    <property type="term" value="F:ubiquitin protein ligase activity"/>
    <property type="evidence" value="ECO:0007669"/>
    <property type="project" value="UniProtKB-UniRule"/>
</dbReference>
<keyword evidence="14" id="KW-1185">Reference proteome</keyword>
<comment type="pathway">
    <text evidence="9">Protein modification; protein ubiquitination.</text>
</comment>
<evidence type="ECO:0000256" key="10">
    <source>
        <dbReference type="SAM" id="Coils"/>
    </source>
</evidence>
<feature type="region of interest" description="Disordered" evidence="11">
    <location>
        <begin position="449"/>
        <end position="543"/>
    </location>
</feature>
<dbReference type="Pfam" id="PF14634">
    <property type="entry name" value="zf-RING_5"/>
    <property type="match status" value="1"/>
</dbReference>
<dbReference type="PROSITE" id="PS50089">
    <property type="entry name" value="ZF_RING_2"/>
    <property type="match status" value="2"/>
</dbReference>
<evidence type="ECO:0000256" key="11">
    <source>
        <dbReference type="SAM" id="MobiDB-lite"/>
    </source>
</evidence>
<accession>A0A7R9LF10</accession>
<dbReference type="SUPFAM" id="SSF57850">
    <property type="entry name" value="RING/U-box"/>
    <property type="match status" value="2"/>
</dbReference>
<dbReference type="InterPro" id="IPR018499">
    <property type="entry name" value="Tetraspanin/Peripherin"/>
</dbReference>
<feature type="compositionally biased region" description="Low complexity" evidence="11">
    <location>
        <begin position="450"/>
        <end position="470"/>
    </location>
</feature>
<comment type="similarity">
    <text evidence="9">Belongs to the Deltex family.</text>
</comment>
<dbReference type="PROSITE" id="PS00518">
    <property type="entry name" value="ZF_RING_1"/>
    <property type="match status" value="2"/>
</dbReference>
<evidence type="ECO:0000256" key="4">
    <source>
        <dbReference type="ARBA" id="ARBA00022771"/>
    </source>
</evidence>
<dbReference type="SUPFAM" id="SSF48652">
    <property type="entry name" value="Tetraspanin"/>
    <property type="match status" value="1"/>
</dbReference>
<keyword evidence="7" id="KW-0472">Membrane</keyword>
<evidence type="ECO:0000259" key="12">
    <source>
        <dbReference type="PROSITE" id="PS50089"/>
    </source>
</evidence>
<keyword evidence="9" id="KW-0808">Transferase</keyword>
<comment type="subcellular location">
    <subcellularLocation>
        <location evidence="9">Cytoplasm</location>
    </subcellularLocation>
    <subcellularLocation>
        <location evidence="1">Membrane</location>
        <topology evidence="1">Multi-pass membrane protein</topology>
    </subcellularLocation>
</comment>
<protein>
    <recommendedName>
        <fullName evidence="9">E3 ubiquitin-protein ligase</fullName>
        <ecNumber evidence="9">2.3.2.27</ecNumber>
    </recommendedName>
</protein>
<dbReference type="GO" id="GO:0005737">
    <property type="term" value="C:cytoplasm"/>
    <property type="evidence" value="ECO:0007669"/>
    <property type="project" value="UniProtKB-SubCell"/>
</dbReference>
<keyword evidence="5 9" id="KW-0862">Zinc</keyword>
<organism evidence="13">
    <name type="scientific">Oppiella nova</name>
    <dbReference type="NCBI Taxonomy" id="334625"/>
    <lineage>
        <taxon>Eukaryota</taxon>
        <taxon>Metazoa</taxon>
        <taxon>Ecdysozoa</taxon>
        <taxon>Arthropoda</taxon>
        <taxon>Chelicerata</taxon>
        <taxon>Arachnida</taxon>
        <taxon>Acari</taxon>
        <taxon>Acariformes</taxon>
        <taxon>Sarcoptiformes</taxon>
        <taxon>Oribatida</taxon>
        <taxon>Brachypylina</taxon>
        <taxon>Oppioidea</taxon>
        <taxon>Oppiidae</taxon>
        <taxon>Oppiella</taxon>
    </lineage>
</organism>
<dbReference type="Pfam" id="PF00335">
    <property type="entry name" value="Tetraspanin"/>
    <property type="match status" value="1"/>
</dbReference>
<keyword evidence="10" id="KW-0175">Coiled coil</keyword>
<dbReference type="Pfam" id="PF00097">
    <property type="entry name" value="zf-C3HC4"/>
    <property type="match status" value="1"/>
</dbReference>
<reference evidence="13" key="1">
    <citation type="submission" date="2020-11" db="EMBL/GenBank/DDBJ databases">
        <authorList>
            <person name="Tran Van P."/>
        </authorList>
    </citation>
    <scope>NUCLEOTIDE SEQUENCE</scope>
</reference>
<evidence type="ECO:0000256" key="1">
    <source>
        <dbReference type="ARBA" id="ARBA00004141"/>
    </source>
</evidence>
<comment type="catalytic activity">
    <reaction evidence="9">
        <text>S-ubiquitinyl-[E2 ubiquitin-conjugating enzyme]-L-cysteine + [acceptor protein]-L-lysine = [E2 ubiquitin-conjugating enzyme]-L-cysteine + N(6)-ubiquitinyl-[acceptor protein]-L-lysine.</text>
        <dbReference type="EC" id="2.3.2.27"/>
    </reaction>
</comment>
<dbReference type="EC" id="2.3.2.27" evidence="9"/>
<evidence type="ECO:0000256" key="9">
    <source>
        <dbReference type="RuleBase" id="RU367105"/>
    </source>
</evidence>
<feature type="domain" description="RING-type" evidence="12">
    <location>
        <begin position="371"/>
        <end position="419"/>
    </location>
</feature>
<keyword evidence="2" id="KW-0812">Transmembrane</keyword>
<evidence type="ECO:0000256" key="3">
    <source>
        <dbReference type="ARBA" id="ARBA00022723"/>
    </source>
</evidence>
<dbReference type="InterPro" id="IPR018957">
    <property type="entry name" value="Znf_C3HC4_RING-type"/>
</dbReference>
<evidence type="ECO:0000256" key="6">
    <source>
        <dbReference type="ARBA" id="ARBA00022989"/>
    </source>
</evidence>
<dbReference type="AlphaFoldDB" id="A0A7R9LF10"/>
<dbReference type="Proteomes" id="UP000728032">
    <property type="component" value="Unassembled WGS sequence"/>
</dbReference>
<evidence type="ECO:0000313" key="14">
    <source>
        <dbReference type="Proteomes" id="UP000728032"/>
    </source>
</evidence>
<feature type="region of interest" description="Disordered" evidence="11">
    <location>
        <begin position="275"/>
        <end position="302"/>
    </location>
</feature>
<evidence type="ECO:0000256" key="5">
    <source>
        <dbReference type="ARBA" id="ARBA00022833"/>
    </source>
</evidence>
<sequence length="702" mass="80141">MSTKFKHLYHSSYQSGLGVCNNTVVCIKWGFIKDETINERFKDLTEHYNWYNQSDPGNRIVDSIQCLYNCCGTYSYRSWDDMRPDIDWYPMSCCCHIKSTIDPINHMSPINCTQENVNKDNSCFSALNHKLEDIRYSVSLMAGIAITNSLIKLIGIPLGLDVKPRYSPLELICKAIKIVVSPRTMSHFIHMFRNSAPDPLTNTKKEGKFKKFRKNFHKSTINVTEKPNVNDLRCEPKFMRQRSVSTSALNHISDDHSRDHRFVGKRNSVVSVTTSVMTSSTTSDDESVEAVPAQPPQQPNDNRMSVKELIEKMITHLQILERKNEILTQNIHQLSDEKTSLETELSSCKVELNLYKNRLNQMESLVEEWHCSVCGDNRLKVLNTKRQIVSTLCGHLFCSKCAQSVISSGRSLRHCPICHKPVNDINSQQTDNVPFIRFSFRRTTSQTMIDTSVDSTSQSNSIVSDSDSSTLEFVESLPPKIPPPPPPRPPPRRRRKQSSNGSVFYCETSSPSPPEPNEDIPDTDMRPIKRPLVPPPIPPRTVSMDESWIKKQTVVKSSISLQTTHISSTDNQMFTNEELIQNLTQNLSVMEDLNWSLRSELKTCRDENSILLNELAAVHMERDQLLQTCKEIDHLKDNEWVCSICLDDRQMIVSTERQIVATLCGHLFCNICVNMALNVESVCPTCREPIPQKTPAFHYLYF</sequence>
<feature type="domain" description="RING-type" evidence="12">
    <location>
        <begin position="642"/>
        <end position="687"/>
    </location>
</feature>
<feature type="coiled-coil region" evidence="10">
    <location>
        <begin position="310"/>
        <end position="351"/>
    </location>
</feature>
<dbReference type="InterPro" id="IPR039398">
    <property type="entry name" value="Deltex_fam"/>
</dbReference>
<dbReference type="InterPro" id="IPR017907">
    <property type="entry name" value="Znf_RING_CS"/>
</dbReference>
<dbReference type="GO" id="GO:0016567">
    <property type="term" value="P:protein ubiquitination"/>
    <property type="evidence" value="ECO:0007669"/>
    <property type="project" value="UniProtKB-UniRule"/>
</dbReference>
<gene>
    <name evidence="13" type="ORF">ONB1V03_LOCUS2594</name>
</gene>
<dbReference type="EMBL" id="CAJPVJ010000624">
    <property type="protein sequence ID" value="CAG2163010.1"/>
    <property type="molecule type" value="Genomic_DNA"/>
</dbReference>
<keyword evidence="3 9" id="KW-0479">Metal-binding</keyword>
<evidence type="ECO:0000313" key="13">
    <source>
        <dbReference type="EMBL" id="CAD7640510.1"/>
    </source>
</evidence>
<evidence type="ECO:0000256" key="8">
    <source>
        <dbReference type="PROSITE-ProRule" id="PRU00175"/>
    </source>
</evidence>
<evidence type="ECO:0000256" key="7">
    <source>
        <dbReference type="ARBA" id="ARBA00023136"/>
    </source>
</evidence>
<dbReference type="OrthoDB" id="6105938at2759"/>
<dbReference type="InterPro" id="IPR001841">
    <property type="entry name" value="Znf_RING"/>
</dbReference>
<name>A0A7R9LF10_9ACAR</name>
<dbReference type="EMBL" id="OC915449">
    <property type="protein sequence ID" value="CAD7640510.1"/>
    <property type="molecule type" value="Genomic_DNA"/>
</dbReference>
<keyword evidence="9" id="KW-0963">Cytoplasm</keyword>
<keyword evidence="4 8" id="KW-0863">Zinc-finger</keyword>
<dbReference type="GO" id="GO:0016020">
    <property type="term" value="C:membrane"/>
    <property type="evidence" value="ECO:0007669"/>
    <property type="project" value="UniProtKB-SubCell"/>
</dbReference>
<evidence type="ECO:0000256" key="2">
    <source>
        <dbReference type="ARBA" id="ARBA00022692"/>
    </source>
</evidence>
<keyword evidence="6" id="KW-1133">Transmembrane helix</keyword>
<proteinExistence type="inferred from homology"/>
<feature type="compositionally biased region" description="Pro residues" evidence="11">
    <location>
        <begin position="479"/>
        <end position="489"/>
    </location>
</feature>
<dbReference type="InterPro" id="IPR008952">
    <property type="entry name" value="Tetraspanin_EC2_sf"/>
</dbReference>